<dbReference type="GO" id="GO:0004462">
    <property type="term" value="F:lactoylglutathione lyase activity"/>
    <property type="evidence" value="ECO:0007669"/>
    <property type="project" value="InterPro"/>
</dbReference>
<sequence length="40" mass="4808">MRILHTMLRVGNLDRSIKFYQDVLGMRLLRTSENPEYNIL</sequence>
<gene>
    <name evidence="7" type="primary">gloA_2</name>
    <name evidence="7" type="ORF">NCTC8284_01289</name>
</gene>
<dbReference type="PANTHER" id="PTHR46036:SF5">
    <property type="entry name" value="LACTOYLGLUTATHIONE LYASE"/>
    <property type="match status" value="1"/>
</dbReference>
<dbReference type="Pfam" id="PF00903">
    <property type="entry name" value="Glyoxalase"/>
    <property type="match status" value="1"/>
</dbReference>
<evidence type="ECO:0000256" key="5">
    <source>
        <dbReference type="ARBA" id="ARBA00033298"/>
    </source>
</evidence>
<dbReference type="InterPro" id="IPR018146">
    <property type="entry name" value="Glyoxalase_1_CS"/>
</dbReference>
<accession>A0A3S4TZ64</accession>
<evidence type="ECO:0000259" key="6">
    <source>
        <dbReference type="PROSITE" id="PS51819"/>
    </source>
</evidence>
<evidence type="ECO:0000256" key="1">
    <source>
        <dbReference type="ARBA" id="ARBA00022723"/>
    </source>
</evidence>
<reference evidence="7 8" key="1">
    <citation type="submission" date="2018-12" db="EMBL/GenBank/DDBJ databases">
        <authorList>
            <consortium name="Pathogen Informatics"/>
        </authorList>
    </citation>
    <scope>NUCLEOTIDE SEQUENCE [LARGE SCALE GENOMIC DNA]</scope>
    <source>
        <strain evidence="7 8">NCTC8284</strain>
    </source>
</reference>
<dbReference type="GO" id="GO:0005737">
    <property type="term" value="C:cytoplasm"/>
    <property type="evidence" value="ECO:0007669"/>
    <property type="project" value="TreeGrafter"/>
</dbReference>
<dbReference type="InterPro" id="IPR037523">
    <property type="entry name" value="VOC_core"/>
</dbReference>
<dbReference type="Proteomes" id="UP000278733">
    <property type="component" value="Chromosome"/>
</dbReference>
<evidence type="ECO:0000256" key="2">
    <source>
        <dbReference type="ARBA" id="ARBA00030291"/>
    </source>
</evidence>
<keyword evidence="7" id="KW-0456">Lyase</keyword>
<name>A0A3S4TZ64_9PAST</name>
<dbReference type="GO" id="GO:0019243">
    <property type="term" value="P:methylglyoxal catabolic process to D-lactate via S-lactoyl-glutathione"/>
    <property type="evidence" value="ECO:0007669"/>
    <property type="project" value="TreeGrafter"/>
</dbReference>
<proteinExistence type="predicted"/>
<dbReference type="InterPro" id="IPR004360">
    <property type="entry name" value="Glyas_Fos-R_dOase_dom"/>
</dbReference>
<dbReference type="InterPro" id="IPR029068">
    <property type="entry name" value="Glyas_Bleomycin-R_OHBP_Dase"/>
</dbReference>
<dbReference type="GO" id="GO:0046872">
    <property type="term" value="F:metal ion binding"/>
    <property type="evidence" value="ECO:0007669"/>
    <property type="project" value="UniProtKB-KW"/>
</dbReference>
<evidence type="ECO:0000256" key="3">
    <source>
        <dbReference type="ARBA" id="ARBA00030892"/>
    </source>
</evidence>
<dbReference type="KEGG" id="rpne:NCTC8284_01289"/>
<evidence type="ECO:0000256" key="4">
    <source>
        <dbReference type="ARBA" id="ARBA00032460"/>
    </source>
</evidence>
<feature type="domain" description="VOC" evidence="6">
    <location>
        <begin position="2"/>
        <end position="40"/>
    </location>
</feature>
<protein>
    <recommendedName>
        <fullName evidence="3">Aldoketomutase</fullName>
    </recommendedName>
    <alternativeName>
        <fullName evidence="2">Ketone-aldehyde mutase</fullName>
    </alternativeName>
    <alternativeName>
        <fullName evidence="4">Methylglyoxalase</fullName>
    </alternativeName>
    <alternativeName>
        <fullName evidence="5">S-D-lactoylglutathione methylglyoxal lyase</fullName>
    </alternativeName>
</protein>
<evidence type="ECO:0000313" key="8">
    <source>
        <dbReference type="Proteomes" id="UP000278733"/>
    </source>
</evidence>
<dbReference type="PROSITE" id="PS51819">
    <property type="entry name" value="VOC"/>
    <property type="match status" value="1"/>
</dbReference>
<keyword evidence="1" id="KW-0479">Metal-binding</keyword>
<dbReference type="AlphaFoldDB" id="A0A3S4TZ64"/>
<dbReference type="Gene3D" id="3.10.180.10">
    <property type="entry name" value="2,3-Dihydroxybiphenyl 1,2-Dioxygenase, domain 1"/>
    <property type="match status" value="1"/>
</dbReference>
<dbReference type="EMBL" id="LR134405">
    <property type="protein sequence ID" value="VEH66129.1"/>
    <property type="molecule type" value="Genomic_DNA"/>
</dbReference>
<dbReference type="PANTHER" id="PTHR46036">
    <property type="entry name" value="LACTOYLGLUTATHIONE LYASE"/>
    <property type="match status" value="1"/>
</dbReference>
<dbReference type="PROSITE" id="PS00934">
    <property type="entry name" value="GLYOXALASE_I_1"/>
    <property type="match status" value="1"/>
</dbReference>
<dbReference type="SUPFAM" id="SSF54593">
    <property type="entry name" value="Glyoxalase/Bleomycin resistance protein/Dihydroxybiphenyl dioxygenase"/>
    <property type="match status" value="1"/>
</dbReference>
<evidence type="ECO:0000313" key="7">
    <source>
        <dbReference type="EMBL" id="VEH66129.1"/>
    </source>
</evidence>
<organism evidence="7 8">
    <name type="scientific">Rodentibacter pneumotropicus</name>
    <dbReference type="NCBI Taxonomy" id="758"/>
    <lineage>
        <taxon>Bacteria</taxon>
        <taxon>Pseudomonadati</taxon>
        <taxon>Pseudomonadota</taxon>
        <taxon>Gammaproteobacteria</taxon>
        <taxon>Pasteurellales</taxon>
        <taxon>Pasteurellaceae</taxon>
        <taxon>Rodentibacter</taxon>
    </lineage>
</organism>